<evidence type="ECO:0000313" key="1">
    <source>
        <dbReference type="EMBL" id="CBJ53441.1"/>
    </source>
</evidence>
<accession>D8P3F5</accession>
<organism evidence="1">
    <name type="scientific">Ralstonia solanacearum CFBP2957</name>
    <dbReference type="NCBI Taxonomy" id="859656"/>
    <lineage>
        <taxon>Bacteria</taxon>
        <taxon>Pseudomonadati</taxon>
        <taxon>Pseudomonadota</taxon>
        <taxon>Betaproteobacteria</taxon>
        <taxon>Burkholderiales</taxon>
        <taxon>Burkholderiaceae</taxon>
        <taxon>Ralstonia</taxon>
        <taxon>Ralstonia solanacearum species complex</taxon>
    </lineage>
</organism>
<sequence length="69" mass="7787">MIDDVLSSNIDAMLEDKLLDLLGIHISRLMPPNFAASRKLDAVDCVARRTHFDPSLSFHSGRSSDRYRV</sequence>
<keyword evidence="1" id="KW-0614">Plasmid</keyword>
<dbReference type="EMBL" id="FP885907">
    <property type="protein sequence ID" value="CBJ53441.1"/>
    <property type="molecule type" value="Genomic_DNA"/>
</dbReference>
<reference evidence="1" key="2">
    <citation type="submission" date="2010-02" db="EMBL/GenBank/DDBJ databases">
        <authorList>
            <person name="Genoscope - CEA"/>
        </authorList>
    </citation>
    <scope>NUCLEOTIDE SEQUENCE</scope>
    <source>
        <strain evidence="1">CFBP2957</strain>
        <plasmid evidence="1">RCFBPv3_mp</plasmid>
    </source>
</reference>
<name>D8P3F5_RALSL</name>
<protein>
    <submittedName>
        <fullName evidence="1">Uncharacterized protein</fullName>
    </submittedName>
</protein>
<proteinExistence type="predicted"/>
<reference evidence="1" key="1">
    <citation type="journal article" date="2010" name="BMC Genomics">
        <title>Genomes of three tomato pathogens within the Ralstonia solanacearum species complex reveal significant evolutionary divergence.</title>
        <authorList>
            <person name="Remenant B."/>
            <person name="Coupat-Goutaland B."/>
            <person name="Guidot A."/>
            <person name="Cellier G."/>
            <person name="Wicker E."/>
            <person name="Allen C."/>
            <person name="Fegan M."/>
            <person name="Pruvost O."/>
            <person name="Elbaz M."/>
            <person name="Calteau A."/>
            <person name="Salvignol G."/>
            <person name="Mornico D."/>
            <person name="Mangenot S."/>
            <person name="Barbe V."/>
            <person name="Medigue C."/>
            <person name="Prior P."/>
        </authorList>
    </citation>
    <scope>NUCLEOTIDE SEQUENCE [LARGE SCALE GENOMIC DNA]</scope>
    <source>
        <strain evidence="1">CFBP2957</strain>
        <plasmid evidence="1">RCFBPv3_mp</plasmid>
    </source>
</reference>
<gene>
    <name evidence="1" type="ORF">RCFBP_mp20011</name>
</gene>
<dbReference type="AlphaFoldDB" id="D8P3F5"/>
<geneLocation type="plasmid" evidence="1">
    <name>RCFBPv3_mp</name>
</geneLocation>